<evidence type="ECO:0000256" key="13">
    <source>
        <dbReference type="RuleBase" id="RU003448"/>
    </source>
</evidence>
<dbReference type="InterPro" id="IPR045865">
    <property type="entry name" value="ACT-like_dom_sf"/>
</dbReference>
<evidence type="ECO:0000256" key="1">
    <source>
        <dbReference type="ARBA" id="ARBA00004766"/>
    </source>
</evidence>
<evidence type="ECO:0000256" key="12">
    <source>
        <dbReference type="PIRSR" id="PIRSR000726-1"/>
    </source>
</evidence>
<dbReference type="InterPro" id="IPR041740">
    <property type="entry name" value="AKii-LysC-BS"/>
</dbReference>
<evidence type="ECO:0000256" key="14">
    <source>
        <dbReference type="RuleBase" id="RU004249"/>
    </source>
</evidence>
<reference evidence="16 17" key="1">
    <citation type="submission" date="2019-10" db="EMBL/GenBank/DDBJ databases">
        <authorList>
            <person name="Blom J."/>
        </authorList>
    </citation>
    <scope>NUCLEOTIDE SEQUENCE [LARGE SCALE GENOMIC DNA]</scope>
    <source>
        <strain evidence="16 17">ES3154-GLU</strain>
    </source>
</reference>
<keyword evidence="17" id="KW-1185">Reference proteome</keyword>
<name>A0A6I8MDK2_9FUSO</name>
<comment type="pathway">
    <text evidence="2 14">Amino-acid biosynthesis; L-methionine biosynthesis via de novo pathway; L-homoserine from L-aspartate: step 1/3.</text>
</comment>
<dbReference type="InterPro" id="IPR002912">
    <property type="entry name" value="ACT_dom"/>
</dbReference>
<accession>A0A6I8MDK2</accession>
<dbReference type="UniPathway" id="UPA00034">
    <property type="reaction ID" value="UER00015"/>
</dbReference>
<dbReference type="GO" id="GO:0004072">
    <property type="term" value="F:aspartate kinase activity"/>
    <property type="evidence" value="ECO:0007669"/>
    <property type="project" value="UniProtKB-EC"/>
</dbReference>
<dbReference type="CDD" id="cd04261">
    <property type="entry name" value="AAK_AKii-LysC-BS"/>
    <property type="match status" value="1"/>
</dbReference>
<dbReference type="GO" id="GO:0009090">
    <property type="term" value="P:homoserine biosynthetic process"/>
    <property type="evidence" value="ECO:0007669"/>
    <property type="project" value="TreeGrafter"/>
</dbReference>
<proteinExistence type="inferred from homology"/>
<feature type="binding site" evidence="12">
    <location>
        <begin position="169"/>
        <end position="170"/>
    </location>
    <ligand>
        <name>ATP</name>
        <dbReference type="ChEBI" id="CHEBI:30616"/>
    </ligand>
</feature>
<gene>
    <name evidence="16" type="ORF">OMES3154_00527</name>
</gene>
<dbReference type="PROSITE" id="PS00324">
    <property type="entry name" value="ASPARTOKINASE"/>
    <property type="match status" value="1"/>
</dbReference>
<comment type="pathway">
    <text evidence="1 14">Amino-acid biosynthesis; L-lysine biosynthesis via DAP pathway; (S)-tetrahydrodipicolinate from L-aspartate: step 1/4.</text>
</comment>
<dbReference type="PIRSF" id="PIRSF000726">
    <property type="entry name" value="Asp_kin"/>
    <property type="match status" value="1"/>
</dbReference>
<evidence type="ECO:0000256" key="8">
    <source>
        <dbReference type="ARBA" id="ARBA00022777"/>
    </source>
</evidence>
<keyword evidence="5 14" id="KW-0028">Amino-acid biosynthesis</keyword>
<dbReference type="GO" id="GO:0005829">
    <property type="term" value="C:cytosol"/>
    <property type="evidence" value="ECO:0007669"/>
    <property type="project" value="TreeGrafter"/>
</dbReference>
<evidence type="ECO:0000256" key="11">
    <source>
        <dbReference type="ARBA" id="ARBA00047872"/>
    </source>
</evidence>
<dbReference type="RefSeq" id="WP_156683252.1">
    <property type="nucleotide sequence ID" value="NZ_CABWIB010000001.1"/>
</dbReference>
<dbReference type="Gene3D" id="3.30.2130.10">
    <property type="entry name" value="VC0802-like"/>
    <property type="match status" value="1"/>
</dbReference>
<evidence type="ECO:0000256" key="9">
    <source>
        <dbReference type="ARBA" id="ARBA00022840"/>
    </source>
</evidence>
<dbReference type="PANTHER" id="PTHR21499:SF68">
    <property type="entry name" value="ASPARTOKINASE 2"/>
    <property type="match status" value="1"/>
</dbReference>
<evidence type="ECO:0000256" key="2">
    <source>
        <dbReference type="ARBA" id="ARBA00004986"/>
    </source>
</evidence>
<evidence type="ECO:0000256" key="5">
    <source>
        <dbReference type="ARBA" id="ARBA00022605"/>
    </source>
</evidence>
<dbReference type="InterPro" id="IPR054352">
    <property type="entry name" value="ACT_Aspartokinase"/>
</dbReference>
<evidence type="ECO:0000313" key="17">
    <source>
        <dbReference type="Proteomes" id="UP000419017"/>
    </source>
</evidence>
<dbReference type="Gene3D" id="3.40.1160.10">
    <property type="entry name" value="Acetylglutamate kinase-like"/>
    <property type="match status" value="1"/>
</dbReference>
<evidence type="ECO:0000256" key="10">
    <source>
        <dbReference type="ARBA" id="ARBA00023154"/>
    </source>
</evidence>
<dbReference type="UniPathway" id="UPA00051">
    <property type="reaction ID" value="UER00462"/>
</dbReference>
<dbReference type="PANTHER" id="PTHR21499">
    <property type="entry name" value="ASPARTATE KINASE"/>
    <property type="match status" value="1"/>
</dbReference>
<dbReference type="NCBIfam" id="NF005154">
    <property type="entry name" value="PRK06635.1-2"/>
    <property type="match status" value="1"/>
</dbReference>
<keyword evidence="6 13" id="KW-0808">Transferase</keyword>
<dbReference type="SUPFAM" id="SSF53633">
    <property type="entry name" value="Carbamate kinase-like"/>
    <property type="match status" value="1"/>
</dbReference>
<dbReference type="AlphaFoldDB" id="A0A6I8MDK2"/>
<dbReference type="GO" id="GO:0005524">
    <property type="term" value="F:ATP binding"/>
    <property type="evidence" value="ECO:0007669"/>
    <property type="project" value="UniProtKB-KW"/>
</dbReference>
<comment type="catalytic activity">
    <reaction evidence="11 13">
        <text>L-aspartate + ATP = 4-phospho-L-aspartate + ADP</text>
        <dbReference type="Rhea" id="RHEA:23776"/>
        <dbReference type="ChEBI" id="CHEBI:29991"/>
        <dbReference type="ChEBI" id="CHEBI:30616"/>
        <dbReference type="ChEBI" id="CHEBI:57535"/>
        <dbReference type="ChEBI" id="CHEBI:456216"/>
        <dbReference type="EC" id="2.7.2.4"/>
    </reaction>
</comment>
<dbReference type="SUPFAM" id="SSF55021">
    <property type="entry name" value="ACT-like"/>
    <property type="match status" value="2"/>
</dbReference>
<feature type="binding site" evidence="12">
    <location>
        <position position="175"/>
    </location>
    <ligand>
        <name>ATP</name>
        <dbReference type="ChEBI" id="CHEBI:30616"/>
    </ligand>
</feature>
<feature type="binding site" evidence="12">
    <location>
        <position position="71"/>
    </location>
    <ligand>
        <name>substrate</name>
    </ligand>
</feature>
<dbReference type="EC" id="2.7.2.4" evidence="13"/>
<dbReference type="GO" id="GO:0009089">
    <property type="term" value="P:lysine biosynthetic process via diaminopimelate"/>
    <property type="evidence" value="ECO:0007669"/>
    <property type="project" value="UniProtKB-UniPathway"/>
</dbReference>
<evidence type="ECO:0000259" key="15">
    <source>
        <dbReference type="PROSITE" id="PS51671"/>
    </source>
</evidence>
<feature type="binding site" evidence="12">
    <location>
        <position position="44"/>
    </location>
    <ligand>
        <name>substrate</name>
    </ligand>
</feature>
<dbReference type="InterPro" id="IPR036393">
    <property type="entry name" value="AceGlu_kinase-like_sf"/>
</dbReference>
<sequence>MKVYKYGGSSVSDIEKIQNISKHLKEVSKNEKIIVVVSAMGKTTNNLIEKANMITTNPNVRELDRLMSIGEIETISLLSIALNNIGVKAISLTADQISIKTTGEHTKSRIKSIDKNILEKFLEENDVLVVAGFQGINDKNEMTTLGRGGSDTTAVALASVFSVDCHIYTDVDGIYTIDPRVYENAKKIDVISYDEMMELAYLGAGVMEARAVELGYKYLVDIYVEKSLSDVKGTLITSKEKIMEEKEITGISINNNTLMVTIDNIATYAKNLEPIFSMASSLGISIDIISHNDVVSDNGSIAFIVPRTDLNLVNTLFSNLNLKNSNVILNEKISKVSLVGIGMVNRVGIMSKIFKILADNNLSFHQISSSELSISIVVEESNAKTLSKLLAKEFNL</sequence>
<feature type="binding site" evidence="12">
    <location>
        <begin position="5"/>
        <end position="8"/>
    </location>
    <ligand>
        <name>ATP</name>
        <dbReference type="ChEBI" id="CHEBI:30616"/>
    </ligand>
</feature>
<keyword evidence="9 12" id="KW-0067">ATP-binding</keyword>
<keyword evidence="7 12" id="KW-0547">Nucleotide-binding</keyword>
<evidence type="ECO:0000256" key="4">
    <source>
        <dbReference type="ARBA" id="ARBA00010122"/>
    </source>
</evidence>
<evidence type="ECO:0000256" key="7">
    <source>
        <dbReference type="ARBA" id="ARBA00022741"/>
    </source>
</evidence>
<keyword evidence="10" id="KW-0457">Lysine biosynthesis</keyword>
<dbReference type="InterPro" id="IPR001341">
    <property type="entry name" value="Asp_kinase"/>
</dbReference>
<dbReference type="InterPro" id="IPR001048">
    <property type="entry name" value="Asp/Glu/Uridylate_kinase"/>
</dbReference>
<dbReference type="EMBL" id="CABWIB010000001">
    <property type="protein sequence ID" value="VWL85244.1"/>
    <property type="molecule type" value="Genomic_DNA"/>
</dbReference>
<comment type="pathway">
    <text evidence="3 14">Amino-acid biosynthesis; L-threonine biosynthesis; L-threonine from L-aspartate: step 1/5.</text>
</comment>
<dbReference type="InterPro" id="IPR018042">
    <property type="entry name" value="Aspartate_kinase_CS"/>
</dbReference>
<dbReference type="GO" id="GO:0009088">
    <property type="term" value="P:threonine biosynthetic process"/>
    <property type="evidence" value="ECO:0007669"/>
    <property type="project" value="UniProtKB-UniPathway"/>
</dbReference>
<dbReference type="NCBIfam" id="NF005155">
    <property type="entry name" value="PRK06635.1-4"/>
    <property type="match status" value="1"/>
</dbReference>
<organism evidence="16 17">
    <name type="scientific">Oceanivirga miroungae</name>
    <dbReference type="NCBI Taxonomy" id="1130046"/>
    <lineage>
        <taxon>Bacteria</taxon>
        <taxon>Fusobacteriati</taxon>
        <taxon>Fusobacteriota</taxon>
        <taxon>Fusobacteriia</taxon>
        <taxon>Fusobacteriales</taxon>
        <taxon>Leptotrichiaceae</taxon>
        <taxon>Oceanivirga</taxon>
    </lineage>
</organism>
<feature type="binding site" evidence="12">
    <location>
        <position position="180"/>
    </location>
    <ligand>
        <name>ATP</name>
        <dbReference type="ChEBI" id="CHEBI:30616"/>
    </ligand>
</feature>
<evidence type="ECO:0000256" key="3">
    <source>
        <dbReference type="ARBA" id="ARBA00005139"/>
    </source>
</evidence>
<keyword evidence="8 13" id="KW-0418">Kinase</keyword>
<dbReference type="Proteomes" id="UP000419017">
    <property type="component" value="Unassembled WGS sequence"/>
</dbReference>
<feature type="domain" description="ACT" evidence="15">
    <location>
        <begin position="338"/>
        <end position="396"/>
    </location>
</feature>
<evidence type="ECO:0000256" key="6">
    <source>
        <dbReference type="ARBA" id="ARBA00022679"/>
    </source>
</evidence>
<dbReference type="UniPathway" id="UPA00050">
    <property type="reaction ID" value="UER00461"/>
</dbReference>
<dbReference type="InterPro" id="IPR005260">
    <property type="entry name" value="Asp_kin_monofn"/>
</dbReference>
<evidence type="ECO:0000313" key="16">
    <source>
        <dbReference type="EMBL" id="VWL85244.1"/>
    </source>
</evidence>
<comment type="similarity">
    <text evidence="4 13">Belongs to the aspartokinase family.</text>
</comment>
<protein>
    <recommendedName>
        <fullName evidence="13">Aspartokinase</fullName>
        <ecNumber evidence="13">2.7.2.4</ecNumber>
    </recommendedName>
</protein>
<dbReference type="Pfam" id="PF22468">
    <property type="entry name" value="ACT_9"/>
    <property type="match status" value="1"/>
</dbReference>
<dbReference type="Pfam" id="PF00696">
    <property type="entry name" value="AA_kinase"/>
    <property type="match status" value="1"/>
</dbReference>
<dbReference type="PROSITE" id="PS51671">
    <property type="entry name" value="ACT"/>
    <property type="match status" value="1"/>
</dbReference>
<dbReference type="NCBIfam" id="TIGR00657">
    <property type="entry name" value="asp_kinases"/>
    <property type="match status" value="1"/>
</dbReference>